<gene>
    <name evidence="7" type="ORF">SAMN05443432_10127</name>
</gene>
<sequence>MWFDALPLPALIAGFLIVAGVIAVVGVQLTGKADQLADETGIGEAITGAVLLGMATSLSGTVVSVTAALDGEASLAFSNAVGGIAAQTAFLALADMVYRKANLEHASADLANLYQASLLTLMLGLPLAAFTMPEVSVLGMHPVSFVLPVIYVAGVRIAARVRAAPMWYPVQTLYTRADRPDEAPEHARGPIPLLARFALLACVLGLAGWMMSKIGVQLSARLGISATVVGALMTAVATSLPELITTLAAVRRGAVQLAVGGIIGGNTFDVLFLTAADAGYREGSIYHAITTADLFWIAVGLVMTSILLIGLIVRERDGPGRIGVESTALLLIYGGAVTVQALAG</sequence>
<evidence type="ECO:0000256" key="5">
    <source>
        <dbReference type="SAM" id="Phobius"/>
    </source>
</evidence>
<dbReference type="GO" id="GO:0006874">
    <property type="term" value="P:intracellular calcium ion homeostasis"/>
    <property type="evidence" value="ECO:0007669"/>
    <property type="project" value="TreeGrafter"/>
</dbReference>
<feature type="transmembrane region" description="Helical" evidence="5">
    <location>
        <begin position="294"/>
        <end position="313"/>
    </location>
</feature>
<evidence type="ECO:0000256" key="3">
    <source>
        <dbReference type="ARBA" id="ARBA00022989"/>
    </source>
</evidence>
<dbReference type="InterPro" id="IPR044880">
    <property type="entry name" value="NCX_ion-bd_dom_sf"/>
</dbReference>
<dbReference type="Pfam" id="PF01699">
    <property type="entry name" value="Na_Ca_ex"/>
    <property type="match status" value="2"/>
</dbReference>
<dbReference type="GO" id="GO:0005262">
    <property type="term" value="F:calcium channel activity"/>
    <property type="evidence" value="ECO:0007669"/>
    <property type="project" value="TreeGrafter"/>
</dbReference>
<evidence type="ECO:0000313" key="7">
    <source>
        <dbReference type="EMBL" id="SHL29037.1"/>
    </source>
</evidence>
<feature type="transmembrane region" description="Helical" evidence="5">
    <location>
        <begin position="193"/>
        <end position="212"/>
    </location>
</feature>
<dbReference type="AlphaFoldDB" id="A0A1M6ZF14"/>
<dbReference type="RefSeq" id="WP_149777657.1">
    <property type="nucleotide sequence ID" value="NZ_FRCB01000001.1"/>
</dbReference>
<keyword evidence="3 5" id="KW-1133">Transmembrane helix</keyword>
<dbReference type="InterPro" id="IPR004837">
    <property type="entry name" value="NaCa_Exmemb"/>
</dbReference>
<feature type="transmembrane region" description="Helical" evidence="5">
    <location>
        <begin position="75"/>
        <end position="98"/>
    </location>
</feature>
<keyword evidence="8" id="KW-1185">Reference proteome</keyword>
<protein>
    <submittedName>
        <fullName evidence="7">Cation:H+ antiporter</fullName>
    </submittedName>
</protein>
<feature type="transmembrane region" description="Helical" evidence="5">
    <location>
        <begin position="138"/>
        <end position="159"/>
    </location>
</feature>
<keyword evidence="2 5" id="KW-0812">Transmembrane</keyword>
<proteinExistence type="predicted"/>
<comment type="subcellular location">
    <subcellularLocation>
        <location evidence="1">Membrane</location>
        <topology evidence="1">Multi-pass membrane protein</topology>
    </subcellularLocation>
</comment>
<evidence type="ECO:0000256" key="2">
    <source>
        <dbReference type="ARBA" id="ARBA00022692"/>
    </source>
</evidence>
<feature type="transmembrane region" description="Helical" evidence="5">
    <location>
        <begin position="6"/>
        <end position="27"/>
    </location>
</feature>
<keyword evidence="4 5" id="KW-0472">Membrane</keyword>
<dbReference type="EMBL" id="FRCB01000001">
    <property type="protein sequence ID" value="SHL29037.1"/>
    <property type="molecule type" value="Genomic_DNA"/>
</dbReference>
<name>A0A1M6ZF14_9RHOB</name>
<feature type="domain" description="Sodium/calcium exchanger membrane region" evidence="6">
    <location>
        <begin position="196"/>
        <end position="340"/>
    </location>
</feature>
<dbReference type="InterPro" id="IPR004481">
    <property type="entry name" value="K/Na/Ca-exchanger"/>
</dbReference>
<feature type="transmembrane region" description="Helical" evidence="5">
    <location>
        <begin position="110"/>
        <end position="132"/>
    </location>
</feature>
<evidence type="ECO:0000256" key="1">
    <source>
        <dbReference type="ARBA" id="ARBA00004141"/>
    </source>
</evidence>
<feature type="transmembrane region" description="Helical" evidence="5">
    <location>
        <begin position="253"/>
        <end position="274"/>
    </location>
</feature>
<dbReference type="GO" id="GO:0008273">
    <property type="term" value="F:calcium, potassium:sodium antiporter activity"/>
    <property type="evidence" value="ECO:0007669"/>
    <property type="project" value="TreeGrafter"/>
</dbReference>
<dbReference type="PANTHER" id="PTHR10846">
    <property type="entry name" value="SODIUM/POTASSIUM/CALCIUM EXCHANGER"/>
    <property type="match status" value="1"/>
</dbReference>
<dbReference type="GO" id="GO:0005886">
    <property type="term" value="C:plasma membrane"/>
    <property type="evidence" value="ECO:0007669"/>
    <property type="project" value="TreeGrafter"/>
</dbReference>
<accession>A0A1M6ZF14</accession>
<feature type="transmembrane region" description="Helical" evidence="5">
    <location>
        <begin position="48"/>
        <end position="69"/>
    </location>
</feature>
<dbReference type="Gene3D" id="1.20.1420.30">
    <property type="entry name" value="NCX, central ion-binding region"/>
    <property type="match status" value="2"/>
</dbReference>
<dbReference type="Proteomes" id="UP000322545">
    <property type="component" value="Unassembled WGS sequence"/>
</dbReference>
<evidence type="ECO:0000313" key="8">
    <source>
        <dbReference type="Proteomes" id="UP000322545"/>
    </source>
</evidence>
<evidence type="ECO:0000259" key="6">
    <source>
        <dbReference type="Pfam" id="PF01699"/>
    </source>
</evidence>
<evidence type="ECO:0000256" key="4">
    <source>
        <dbReference type="ARBA" id="ARBA00023136"/>
    </source>
</evidence>
<feature type="domain" description="Sodium/calcium exchanger membrane region" evidence="6">
    <location>
        <begin position="12"/>
        <end position="129"/>
    </location>
</feature>
<feature type="transmembrane region" description="Helical" evidence="5">
    <location>
        <begin position="218"/>
        <end position="241"/>
    </location>
</feature>
<organism evidence="7 8">
    <name type="scientific">Roseovarius litoreus</name>
    <dbReference type="NCBI Taxonomy" id="1155722"/>
    <lineage>
        <taxon>Bacteria</taxon>
        <taxon>Pseudomonadati</taxon>
        <taxon>Pseudomonadota</taxon>
        <taxon>Alphaproteobacteria</taxon>
        <taxon>Rhodobacterales</taxon>
        <taxon>Roseobacteraceae</taxon>
        <taxon>Roseovarius</taxon>
    </lineage>
</organism>
<feature type="transmembrane region" description="Helical" evidence="5">
    <location>
        <begin position="322"/>
        <end position="343"/>
    </location>
</feature>
<dbReference type="PANTHER" id="PTHR10846:SF8">
    <property type="entry name" value="INNER MEMBRANE PROTEIN YRBG"/>
    <property type="match status" value="1"/>
</dbReference>
<reference evidence="7 8" key="1">
    <citation type="submission" date="2016-11" db="EMBL/GenBank/DDBJ databases">
        <authorList>
            <person name="Varghese N."/>
            <person name="Submissions S."/>
        </authorList>
    </citation>
    <scope>NUCLEOTIDE SEQUENCE [LARGE SCALE GENOMIC DNA]</scope>
    <source>
        <strain evidence="7 8">DSM 28249</strain>
    </source>
</reference>